<dbReference type="Pfam" id="PF00619">
    <property type="entry name" value="CARD"/>
    <property type="match status" value="1"/>
</dbReference>
<dbReference type="OrthoDB" id="10292862at2759"/>
<dbReference type="AlphaFoldDB" id="A0A8B6EX85"/>
<comment type="caution">
    <text evidence="2">The sequence shown here is derived from an EMBL/GenBank/DDBJ whole genome shotgun (WGS) entry which is preliminary data.</text>
</comment>
<dbReference type="InterPro" id="IPR037939">
    <property type="entry name" value="CRADD"/>
</dbReference>
<dbReference type="CDD" id="cd01671">
    <property type="entry name" value="CARD"/>
    <property type="match status" value="2"/>
</dbReference>
<dbReference type="SUPFAM" id="SSF47986">
    <property type="entry name" value="DEATH domain"/>
    <property type="match status" value="2"/>
</dbReference>
<dbReference type="EMBL" id="UYJE01005897">
    <property type="protein sequence ID" value="VDI41399.1"/>
    <property type="molecule type" value="Genomic_DNA"/>
</dbReference>
<proteinExistence type="predicted"/>
<gene>
    <name evidence="2" type="ORF">MGAL_10B029747</name>
</gene>
<evidence type="ECO:0000259" key="1">
    <source>
        <dbReference type="PROSITE" id="PS50209"/>
    </source>
</evidence>
<dbReference type="GO" id="GO:0070513">
    <property type="term" value="F:death domain binding"/>
    <property type="evidence" value="ECO:0007669"/>
    <property type="project" value="InterPro"/>
</dbReference>
<dbReference type="Proteomes" id="UP000596742">
    <property type="component" value="Unassembled WGS sequence"/>
</dbReference>
<evidence type="ECO:0000313" key="2">
    <source>
        <dbReference type="EMBL" id="VDI41399.1"/>
    </source>
</evidence>
<name>A0A8B6EX85_MYTGA</name>
<dbReference type="GO" id="GO:0002020">
    <property type="term" value="F:protease binding"/>
    <property type="evidence" value="ECO:0007669"/>
    <property type="project" value="InterPro"/>
</dbReference>
<dbReference type="PROSITE" id="PS50209">
    <property type="entry name" value="CARD"/>
    <property type="match status" value="2"/>
</dbReference>
<dbReference type="PANTHER" id="PTHR15034">
    <property type="entry name" value="DEATH DOMAIN-CONTAINING PROTEIN CRADD"/>
    <property type="match status" value="1"/>
</dbReference>
<accession>A0A8B6EX85</accession>
<protein>
    <recommendedName>
        <fullName evidence="1">CARD domain-containing protein</fullName>
    </recommendedName>
</protein>
<dbReference type="Gene3D" id="1.10.533.10">
    <property type="entry name" value="Death Domain, Fas"/>
    <property type="match status" value="2"/>
</dbReference>
<keyword evidence="3" id="KW-1185">Reference proteome</keyword>
<reference evidence="2" key="1">
    <citation type="submission" date="2018-11" db="EMBL/GenBank/DDBJ databases">
        <authorList>
            <person name="Alioto T."/>
            <person name="Alioto T."/>
        </authorList>
    </citation>
    <scope>NUCLEOTIDE SEQUENCE</scope>
</reference>
<feature type="domain" description="CARD" evidence="1">
    <location>
        <begin position="1"/>
        <end position="49"/>
    </location>
</feature>
<dbReference type="PANTHER" id="PTHR15034:SF5">
    <property type="entry name" value="DEATH DOMAIN-CONTAINING PROTEIN CRADD"/>
    <property type="match status" value="1"/>
</dbReference>
<dbReference type="GO" id="GO:0042981">
    <property type="term" value="P:regulation of apoptotic process"/>
    <property type="evidence" value="ECO:0007669"/>
    <property type="project" value="InterPro"/>
</dbReference>
<dbReference type="InterPro" id="IPR001315">
    <property type="entry name" value="CARD"/>
</dbReference>
<sequence length="212" mass="24166">MMTHLVISADDRRHIEHYPRQDDQNKALLDIVIKRREPAYSVFVDGLRNYGYADIANDLKCASEKMGLSTTSVPDENKGLPDRTVPLFKIRLQKNYSNIITSVKHDTIVDHLISCAVLTIGDCQKINACPSQEQKNRQLMDTLLHGNENGFNEFLNALRNDSAYTDLANRIASTEVTSTDRSNIQSCYNIDKRKYEHVHETTTLLPKKTKEN</sequence>
<evidence type="ECO:0000313" key="3">
    <source>
        <dbReference type="Proteomes" id="UP000596742"/>
    </source>
</evidence>
<dbReference type="InterPro" id="IPR011029">
    <property type="entry name" value="DEATH-like_dom_sf"/>
</dbReference>
<feature type="domain" description="CARD" evidence="1">
    <location>
        <begin position="92"/>
        <end position="160"/>
    </location>
</feature>
<organism evidence="2 3">
    <name type="scientific">Mytilus galloprovincialis</name>
    <name type="common">Mediterranean mussel</name>
    <dbReference type="NCBI Taxonomy" id="29158"/>
    <lineage>
        <taxon>Eukaryota</taxon>
        <taxon>Metazoa</taxon>
        <taxon>Spiralia</taxon>
        <taxon>Lophotrochozoa</taxon>
        <taxon>Mollusca</taxon>
        <taxon>Bivalvia</taxon>
        <taxon>Autobranchia</taxon>
        <taxon>Pteriomorphia</taxon>
        <taxon>Mytilida</taxon>
        <taxon>Mytiloidea</taxon>
        <taxon>Mytilidae</taxon>
        <taxon>Mytilinae</taxon>
        <taxon>Mytilus</taxon>
    </lineage>
</organism>